<dbReference type="InterPro" id="IPR000031">
    <property type="entry name" value="PurE_dom"/>
</dbReference>
<evidence type="ECO:0000256" key="3">
    <source>
        <dbReference type="HAMAP-Rule" id="MF_01929"/>
    </source>
</evidence>
<dbReference type="PIRSF" id="PIRSF001338">
    <property type="entry name" value="AIR_carboxylase"/>
    <property type="match status" value="1"/>
</dbReference>
<comment type="similarity">
    <text evidence="3">Belongs to the AIR carboxylase family. Class I subfamily.</text>
</comment>
<dbReference type="EC" id="5.4.99.18" evidence="3 4"/>
<feature type="binding site" evidence="3 5">
    <location>
        <position position="15"/>
    </location>
    <ligand>
        <name>substrate</name>
    </ligand>
</feature>
<reference evidence="7 8" key="1">
    <citation type="submission" date="2021-05" db="EMBL/GenBank/DDBJ databases">
        <title>The draft genome of Geobacter pelophilus DSM 12255.</title>
        <authorList>
            <person name="Xu Z."/>
            <person name="Masuda Y."/>
            <person name="Itoh H."/>
            <person name="Senoo K."/>
        </authorList>
    </citation>
    <scope>NUCLEOTIDE SEQUENCE [LARGE SCALE GENOMIC DNA]</scope>
    <source>
        <strain evidence="7 8">DSM 12255</strain>
    </source>
</reference>
<organism evidence="7 8">
    <name type="scientific">Geoanaerobacter pelophilus</name>
    <dbReference type="NCBI Taxonomy" id="60036"/>
    <lineage>
        <taxon>Bacteria</taxon>
        <taxon>Pseudomonadati</taxon>
        <taxon>Thermodesulfobacteriota</taxon>
        <taxon>Desulfuromonadia</taxon>
        <taxon>Geobacterales</taxon>
        <taxon>Geobacteraceae</taxon>
        <taxon>Geoanaerobacter</taxon>
    </lineage>
</organism>
<keyword evidence="1 3" id="KW-0658">Purine biosynthesis</keyword>
<dbReference type="Gene3D" id="3.40.50.1970">
    <property type="match status" value="1"/>
</dbReference>
<dbReference type="AlphaFoldDB" id="A0AAW4L1P6"/>
<dbReference type="InterPro" id="IPR033747">
    <property type="entry name" value="PurE_ClassI"/>
</dbReference>
<dbReference type="HAMAP" id="MF_01929">
    <property type="entry name" value="PurE_classI"/>
    <property type="match status" value="1"/>
</dbReference>
<dbReference type="GO" id="GO:0006189">
    <property type="term" value="P:'de novo' IMP biosynthetic process"/>
    <property type="evidence" value="ECO:0007669"/>
    <property type="project" value="UniProtKB-UniRule"/>
</dbReference>
<dbReference type="Proteomes" id="UP000811899">
    <property type="component" value="Unassembled WGS sequence"/>
</dbReference>
<evidence type="ECO:0000256" key="2">
    <source>
        <dbReference type="ARBA" id="ARBA00023235"/>
    </source>
</evidence>
<dbReference type="SMART" id="SM01001">
    <property type="entry name" value="AIRC"/>
    <property type="match status" value="1"/>
</dbReference>
<dbReference type="NCBIfam" id="TIGR01162">
    <property type="entry name" value="purE"/>
    <property type="match status" value="1"/>
</dbReference>
<evidence type="ECO:0000256" key="1">
    <source>
        <dbReference type="ARBA" id="ARBA00022755"/>
    </source>
</evidence>
<dbReference type="InterPro" id="IPR024694">
    <property type="entry name" value="PurE_prokaryotes"/>
</dbReference>
<proteinExistence type="inferred from homology"/>
<dbReference type="RefSeq" id="WP_214170163.1">
    <property type="nucleotide sequence ID" value="NZ_JAHCVJ010000001.1"/>
</dbReference>
<name>A0AAW4L1P6_9BACT</name>
<evidence type="ECO:0000313" key="7">
    <source>
        <dbReference type="EMBL" id="MBT0663425.1"/>
    </source>
</evidence>
<dbReference type="PANTHER" id="PTHR23046:SF2">
    <property type="entry name" value="PHOSPHORIBOSYLAMINOIMIDAZOLE CARBOXYLASE"/>
    <property type="match status" value="1"/>
</dbReference>
<feature type="binding site" evidence="3 5">
    <location>
        <position position="12"/>
    </location>
    <ligand>
        <name>substrate</name>
    </ligand>
</feature>
<sequence>MKNPQVLVIMGSDSDLPVMEETSKILKQFGVTFEMRVSSAHRSPQRTAELAAGAAKREVKVIIAAAGMAAHLAGVIAAETTLPVIGVPIGGGPLNGVDALYAMVQMPGGIPVATMAIGKAGAKNAGILAVQMLALANPGLAEQLSAYKSQLSEEVAEKDAALQVKLTAGISS</sequence>
<gene>
    <name evidence="3 7" type="primary">purE</name>
    <name evidence="7" type="ORF">KI809_03840</name>
</gene>
<comment type="function">
    <text evidence="3 4">Catalyzes the conversion of N5-carboxyaminoimidazole ribonucleotide (N5-CAIR) to 4-carboxy-5-aminoimidazole ribonucleotide (CAIR).</text>
</comment>
<evidence type="ECO:0000259" key="6">
    <source>
        <dbReference type="SMART" id="SM01001"/>
    </source>
</evidence>
<dbReference type="SUPFAM" id="SSF52255">
    <property type="entry name" value="N5-CAIR mutase (phosphoribosylaminoimidazole carboxylase, PurE)"/>
    <property type="match status" value="1"/>
</dbReference>
<feature type="binding site" evidence="3 5">
    <location>
        <position position="42"/>
    </location>
    <ligand>
        <name>substrate</name>
    </ligand>
</feature>
<comment type="catalytic activity">
    <reaction evidence="3 4">
        <text>5-carboxyamino-1-(5-phospho-D-ribosyl)imidazole + H(+) = 5-amino-1-(5-phospho-D-ribosyl)imidazole-4-carboxylate</text>
        <dbReference type="Rhea" id="RHEA:13193"/>
        <dbReference type="ChEBI" id="CHEBI:15378"/>
        <dbReference type="ChEBI" id="CHEBI:58730"/>
        <dbReference type="ChEBI" id="CHEBI:77657"/>
        <dbReference type="EC" id="5.4.99.18"/>
    </reaction>
</comment>
<keyword evidence="8" id="KW-1185">Reference proteome</keyword>
<evidence type="ECO:0000313" key="8">
    <source>
        <dbReference type="Proteomes" id="UP000811899"/>
    </source>
</evidence>
<evidence type="ECO:0000256" key="5">
    <source>
        <dbReference type="PIRSR" id="PIRSR001338-1"/>
    </source>
</evidence>
<keyword evidence="7" id="KW-0456">Lyase</keyword>
<evidence type="ECO:0000256" key="4">
    <source>
        <dbReference type="PIRNR" id="PIRNR001338"/>
    </source>
</evidence>
<dbReference type="GO" id="GO:0034023">
    <property type="term" value="F:5-(carboxyamino)imidazole ribonucleotide mutase activity"/>
    <property type="evidence" value="ECO:0007669"/>
    <property type="project" value="UniProtKB-UniRule"/>
</dbReference>
<comment type="caution">
    <text evidence="7">The sequence shown here is derived from an EMBL/GenBank/DDBJ whole genome shotgun (WGS) entry which is preliminary data.</text>
</comment>
<feature type="domain" description="PurE" evidence="6">
    <location>
        <begin position="4"/>
        <end position="155"/>
    </location>
</feature>
<dbReference type="PANTHER" id="PTHR23046">
    <property type="entry name" value="PHOSPHORIBOSYLAMINOIMIDAZOLE CARBOXYLASE CATALYTIC SUBUNIT"/>
    <property type="match status" value="1"/>
</dbReference>
<keyword evidence="2 3" id="KW-0413">Isomerase</keyword>
<dbReference type="GO" id="GO:0016829">
    <property type="term" value="F:lyase activity"/>
    <property type="evidence" value="ECO:0007669"/>
    <property type="project" value="UniProtKB-KW"/>
</dbReference>
<dbReference type="EMBL" id="JAHCVJ010000001">
    <property type="protein sequence ID" value="MBT0663425.1"/>
    <property type="molecule type" value="Genomic_DNA"/>
</dbReference>
<dbReference type="Pfam" id="PF00731">
    <property type="entry name" value="AIRC"/>
    <property type="match status" value="1"/>
</dbReference>
<protein>
    <recommendedName>
        <fullName evidence="3 4">N5-carboxyaminoimidazole ribonucleotide mutase</fullName>
        <shortName evidence="3 4">N5-CAIR mutase</shortName>
        <ecNumber evidence="3 4">5.4.99.18</ecNumber>
    </recommendedName>
    <alternativeName>
        <fullName evidence="3">5-(carboxyamino)imidazole ribonucleotide mutase</fullName>
    </alternativeName>
</protein>
<comment type="pathway">
    <text evidence="3 4">Purine metabolism; IMP biosynthesis via de novo pathway; 5-amino-1-(5-phospho-D-ribosyl)imidazole-4-carboxylate from 5-amino-1-(5-phospho-D-ribosyl)imidazole (N5-CAIR route): step 2/2.</text>
</comment>
<accession>A0AAW4L1P6</accession>